<name>A0A7R8CDA2_LEPSM</name>
<feature type="transmembrane region" description="Helical" evidence="7">
    <location>
        <begin position="780"/>
        <end position="799"/>
    </location>
</feature>
<dbReference type="Pfam" id="PF00013">
    <property type="entry name" value="KH_1"/>
    <property type="match status" value="2"/>
</dbReference>
<evidence type="ECO:0000256" key="5">
    <source>
        <dbReference type="PROSITE-ProRule" id="PRU00117"/>
    </source>
</evidence>
<protein>
    <submittedName>
        <fullName evidence="9">PCBP3_4</fullName>
    </submittedName>
</protein>
<dbReference type="InterPro" id="IPR004088">
    <property type="entry name" value="KH_dom_type_1"/>
</dbReference>
<dbReference type="Proteomes" id="UP000675881">
    <property type="component" value="Chromosome 1"/>
</dbReference>
<evidence type="ECO:0000313" key="9">
    <source>
        <dbReference type="EMBL" id="CAF2777310.1"/>
    </source>
</evidence>
<dbReference type="InterPro" id="IPR000326">
    <property type="entry name" value="PAP2/HPO"/>
</dbReference>
<dbReference type="CDD" id="cd02396">
    <property type="entry name" value="KH-I_PCBP_rpt2"/>
    <property type="match status" value="1"/>
</dbReference>
<keyword evidence="3 7" id="KW-1133">Transmembrane helix</keyword>
<evidence type="ECO:0000256" key="1">
    <source>
        <dbReference type="ARBA" id="ARBA00004141"/>
    </source>
</evidence>
<evidence type="ECO:0000313" key="10">
    <source>
        <dbReference type="Proteomes" id="UP000675881"/>
    </source>
</evidence>
<keyword evidence="2 7" id="KW-0812">Transmembrane</keyword>
<dbReference type="PANTHER" id="PTHR12591">
    <property type="entry name" value="GLUCOSE-6-PHOSPHATASE"/>
    <property type="match status" value="1"/>
</dbReference>
<feature type="compositionally biased region" description="Basic residues" evidence="6">
    <location>
        <begin position="492"/>
        <end position="501"/>
    </location>
</feature>
<dbReference type="PANTHER" id="PTHR12591:SF0">
    <property type="entry name" value="FI19814P1"/>
    <property type="match status" value="1"/>
</dbReference>
<dbReference type="InterPro" id="IPR036612">
    <property type="entry name" value="KH_dom_type_1_sf"/>
</dbReference>
<evidence type="ECO:0000256" key="2">
    <source>
        <dbReference type="ARBA" id="ARBA00022692"/>
    </source>
</evidence>
<dbReference type="OrthoDB" id="441329at2759"/>
<feature type="transmembrane region" description="Helical" evidence="7">
    <location>
        <begin position="811"/>
        <end position="836"/>
    </location>
</feature>
<dbReference type="Gene3D" id="3.30.310.210">
    <property type="match status" value="1"/>
</dbReference>
<proteinExistence type="predicted"/>
<dbReference type="GO" id="GO:0003723">
    <property type="term" value="F:RNA binding"/>
    <property type="evidence" value="ECO:0007669"/>
    <property type="project" value="UniProtKB-UniRule"/>
</dbReference>
<feature type="domain" description="K Homology" evidence="8">
    <location>
        <begin position="300"/>
        <end position="370"/>
    </location>
</feature>
<dbReference type="GO" id="GO:0010468">
    <property type="term" value="P:regulation of gene expression"/>
    <property type="evidence" value="ECO:0007669"/>
    <property type="project" value="UniProtKB-ARBA"/>
</dbReference>
<gene>
    <name evidence="9" type="ORF">LSAA_1174</name>
</gene>
<evidence type="ECO:0000256" key="7">
    <source>
        <dbReference type="SAM" id="Phobius"/>
    </source>
</evidence>
<evidence type="ECO:0000256" key="6">
    <source>
        <dbReference type="SAM" id="MobiDB-lite"/>
    </source>
</evidence>
<feature type="transmembrane region" description="Helical" evidence="7">
    <location>
        <begin position="646"/>
        <end position="665"/>
    </location>
</feature>
<feature type="compositionally biased region" description="Low complexity" evidence="6">
    <location>
        <begin position="415"/>
        <end position="429"/>
    </location>
</feature>
<feature type="compositionally biased region" description="Polar residues" evidence="6">
    <location>
        <begin position="379"/>
        <end position="388"/>
    </location>
</feature>
<dbReference type="GO" id="GO:0051156">
    <property type="term" value="P:glucose 6-phosphate metabolic process"/>
    <property type="evidence" value="ECO:0007669"/>
    <property type="project" value="TreeGrafter"/>
</dbReference>
<dbReference type="AlphaFoldDB" id="A0A7R8CDA2"/>
<keyword evidence="10" id="KW-1185">Reference proteome</keyword>
<feature type="transmembrane region" description="Helical" evidence="7">
    <location>
        <begin position="700"/>
        <end position="720"/>
    </location>
</feature>
<dbReference type="SUPFAM" id="SSF54791">
    <property type="entry name" value="Eukaryotic type KH-domain (KH-domain type I)"/>
    <property type="match status" value="2"/>
</dbReference>
<dbReference type="Gene3D" id="3.30.1370.10">
    <property type="entry name" value="K Homology domain, type 1"/>
    <property type="match status" value="1"/>
</dbReference>
<keyword evidence="4 7" id="KW-0472">Membrane</keyword>
<organism evidence="9 10">
    <name type="scientific">Lepeophtheirus salmonis</name>
    <name type="common">Salmon louse</name>
    <name type="synonym">Caligus salmonis</name>
    <dbReference type="NCBI Taxonomy" id="72036"/>
    <lineage>
        <taxon>Eukaryota</taxon>
        <taxon>Metazoa</taxon>
        <taxon>Ecdysozoa</taxon>
        <taxon>Arthropoda</taxon>
        <taxon>Crustacea</taxon>
        <taxon>Multicrustacea</taxon>
        <taxon>Hexanauplia</taxon>
        <taxon>Copepoda</taxon>
        <taxon>Siphonostomatoida</taxon>
        <taxon>Caligidae</taxon>
        <taxon>Lepeophtheirus</taxon>
    </lineage>
</organism>
<comment type="subcellular location">
    <subcellularLocation>
        <location evidence="1">Membrane</location>
        <topology evidence="1">Multi-pass membrane protein</topology>
    </subcellularLocation>
</comment>
<dbReference type="GO" id="GO:0016020">
    <property type="term" value="C:membrane"/>
    <property type="evidence" value="ECO:0007669"/>
    <property type="project" value="UniProtKB-SubCell"/>
</dbReference>
<dbReference type="SMART" id="SM00322">
    <property type="entry name" value="KH"/>
    <property type="match status" value="2"/>
</dbReference>
<keyword evidence="5" id="KW-0694">RNA-binding</keyword>
<evidence type="ECO:0000256" key="3">
    <source>
        <dbReference type="ARBA" id="ARBA00022989"/>
    </source>
</evidence>
<dbReference type="InterPro" id="IPR004087">
    <property type="entry name" value="KH_dom"/>
</dbReference>
<feature type="domain" description="K Homology" evidence="8">
    <location>
        <begin position="129"/>
        <end position="200"/>
    </location>
</feature>
<dbReference type="Pfam" id="PF01569">
    <property type="entry name" value="PAP2"/>
    <property type="match status" value="1"/>
</dbReference>
<feature type="region of interest" description="Disordered" evidence="6">
    <location>
        <begin position="374"/>
        <end position="507"/>
    </location>
</feature>
<dbReference type="PROSITE" id="PS50084">
    <property type="entry name" value="KH_TYPE_1"/>
    <property type="match status" value="2"/>
</dbReference>
<feature type="transmembrane region" description="Helical" evidence="7">
    <location>
        <begin position="527"/>
        <end position="547"/>
    </location>
</feature>
<accession>A0A7R8CDA2</accession>
<evidence type="ECO:0000256" key="4">
    <source>
        <dbReference type="ARBA" id="ARBA00023136"/>
    </source>
</evidence>
<dbReference type="GO" id="GO:0006094">
    <property type="term" value="P:gluconeogenesis"/>
    <property type="evidence" value="ECO:0007669"/>
    <property type="project" value="TreeGrafter"/>
</dbReference>
<evidence type="ECO:0000259" key="8">
    <source>
        <dbReference type="SMART" id="SM00322"/>
    </source>
</evidence>
<feature type="compositionally biased region" description="Polar residues" evidence="6">
    <location>
        <begin position="461"/>
        <end position="470"/>
    </location>
</feature>
<dbReference type="GO" id="GO:0004346">
    <property type="term" value="F:glucose-6-phosphatase activity"/>
    <property type="evidence" value="ECO:0007669"/>
    <property type="project" value="TreeGrafter"/>
</dbReference>
<reference evidence="9" key="1">
    <citation type="submission" date="2021-02" db="EMBL/GenBank/DDBJ databases">
        <authorList>
            <person name="Bekaert M."/>
        </authorList>
    </citation>
    <scope>NUCLEOTIDE SEQUENCE</scope>
    <source>
        <strain evidence="9">IoA-00</strain>
    </source>
</reference>
<sequence>MLMYATLTLIRNSPFGERRRKGLDGEWGVVGVENGHNSSVGGGGSVNTGGGTSVGLSGVGGLGNGPSLGAITLKIILSREESGANINLTDGDSYERVLMINGSLELIFKAFSLITRKLWDFISSLKTPQNLVIRLAVPASQCGSIIGKQGSKVKEIRDLTGANIQVSQESLGDSTERCVEISGSGEACLQCAYHVCTVLEETPLRGEIIPYVPSLLPRSRDWKPVFLCGDKAYVIDGDVAHLAPPELLRKELGKTALGPVGAENAASYNRSSTNSNDPGLNPLALMAAVNARSHSDSNALIINREMSVETEFVGSIIGKGGTKIAEIRRMSGATITVNEDEDGGPTRAVSLSGPEESVLLAQFLIQSTVDAAMRERSSSDYGLSNHPMQQQQQPPPPPSQQQQSYMDPSINYKDQLQQPYQQQQQPHHPNQLHHGHHHHQEDDPRSQSHHHHHQQQQQHSGTVVNNNSTDNRNKGGYNRNYHHRGMNSGNSRSHHRDRMGRRSPAGGRSKSIYWARQAIRIFVDLSFWRDPVCVYFILFSVFVGLRYNSGMKFLGAICFSEWLNFILKIFLQGERPYWWIKTQDPTHKLPYLSQTSMVCKSDPGNPSRFLQINTVIWYVLIATFNNEVIENSGFGSTSKILLRRNIWKLYGVYLIFLFISEVVSISNFPHQSIFGVVCGIFVLNRTFVKSPWMTWSPIRLFFLAGLLIVSCFFAVEKASLLTGRSASWSVPLAKKWCNSKEFVLIERYPMLRIVQMGGASMALALSVKNNAEESRSLLESLFRAVLGLTLGLLSLNGLPTGNNMNMDEFYFFQYFIMFLFIYINISLIPKLSVYLFRETKNKKE</sequence>
<dbReference type="EMBL" id="HG994580">
    <property type="protein sequence ID" value="CAF2777310.1"/>
    <property type="molecule type" value="Genomic_DNA"/>
</dbReference>